<proteinExistence type="predicted"/>
<dbReference type="RefSeq" id="WP_207787115.1">
    <property type="nucleotide sequence ID" value="NZ_QEKW01000003.1"/>
</dbReference>
<evidence type="ECO:0000313" key="3">
    <source>
        <dbReference type="Proteomes" id="UP000245639"/>
    </source>
</evidence>
<gene>
    <name evidence="2" type="ORF">C8D89_10367</name>
</gene>
<organism evidence="2 3">
    <name type="scientific">Actinomycetospora cinnamomea</name>
    <dbReference type="NCBI Taxonomy" id="663609"/>
    <lineage>
        <taxon>Bacteria</taxon>
        <taxon>Bacillati</taxon>
        <taxon>Actinomycetota</taxon>
        <taxon>Actinomycetes</taxon>
        <taxon>Pseudonocardiales</taxon>
        <taxon>Pseudonocardiaceae</taxon>
        <taxon>Actinomycetospora</taxon>
    </lineage>
</organism>
<keyword evidence="3" id="KW-1185">Reference proteome</keyword>
<accession>A0A2U1FHU5</accession>
<protein>
    <submittedName>
        <fullName evidence="2">Uncharacterized protein</fullName>
    </submittedName>
</protein>
<sequence>MGLFSRWRRGGGGDGERRQVLDREATPADLEHLRAFARTREGVAFYVEPETTATDTTVVAVAFDGEWTRRRVGTPRAAQKLARSVKVACHDVQVTGYPTEMRRWNARAKADRARLEEMARAESEQGSQQGSQQGRGSGRGEDRER</sequence>
<dbReference type="Proteomes" id="UP000245639">
    <property type="component" value="Unassembled WGS sequence"/>
</dbReference>
<name>A0A2U1FHU5_9PSEU</name>
<feature type="region of interest" description="Disordered" evidence="1">
    <location>
        <begin position="107"/>
        <end position="145"/>
    </location>
</feature>
<comment type="caution">
    <text evidence="2">The sequence shown here is derived from an EMBL/GenBank/DDBJ whole genome shotgun (WGS) entry which is preliminary data.</text>
</comment>
<evidence type="ECO:0000256" key="1">
    <source>
        <dbReference type="SAM" id="MobiDB-lite"/>
    </source>
</evidence>
<reference evidence="2 3" key="1">
    <citation type="submission" date="2018-04" db="EMBL/GenBank/DDBJ databases">
        <title>Genomic Encyclopedia of Type Strains, Phase IV (KMG-IV): sequencing the most valuable type-strain genomes for metagenomic binning, comparative biology and taxonomic classification.</title>
        <authorList>
            <person name="Goeker M."/>
        </authorList>
    </citation>
    <scope>NUCLEOTIDE SEQUENCE [LARGE SCALE GENOMIC DNA]</scope>
    <source>
        <strain evidence="2 3">DSM 45771</strain>
    </source>
</reference>
<dbReference type="EMBL" id="QEKW01000003">
    <property type="protein sequence ID" value="PVZ11737.1"/>
    <property type="molecule type" value="Genomic_DNA"/>
</dbReference>
<dbReference type="AlphaFoldDB" id="A0A2U1FHU5"/>
<feature type="compositionally biased region" description="Basic and acidic residues" evidence="1">
    <location>
        <begin position="107"/>
        <end position="123"/>
    </location>
</feature>
<feature type="compositionally biased region" description="Low complexity" evidence="1">
    <location>
        <begin position="124"/>
        <end position="134"/>
    </location>
</feature>
<evidence type="ECO:0000313" key="2">
    <source>
        <dbReference type="EMBL" id="PVZ11737.1"/>
    </source>
</evidence>